<dbReference type="GO" id="GO:0003723">
    <property type="term" value="F:RNA binding"/>
    <property type="evidence" value="ECO:0007669"/>
    <property type="project" value="InterPro"/>
</dbReference>
<evidence type="ECO:0000313" key="5">
    <source>
        <dbReference type="EMBL" id="CUS18595.1"/>
    </source>
</evidence>
<dbReference type="GO" id="GO:0006351">
    <property type="term" value="P:DNA-templated transcription"/>
    <property type="evidence" value="ECO:0007669"/>
    <property type="project" value="InterPro"/>
</dbReference>
<evidence type="ECO:0000256" key="3">
    <source>
        <dbReference type="ARBA" id="ARBA00022953"/>
    </source>
</evidence>
<reference evidence="5 6" key="1">
    <citation type="journal article" date="2017" name="PLoS Pathog.">
        <title>Studies on the Virome of the Entomopathogenic Fungus Beauveria bassiana Reveal Novel dsRNA Elements and Mild Hypervirulence.</title>
        <authorList>
            <person name="Kotta-Loizou I."/>
            <person name="Coutts R.H.A."/>
        </authorList>
    </citation>
    <scope>NUCLEOTIDE SEQUENCE [LARGE SCALE GENOMIC DNA]</scope>
</reference>
<dbReference type="OrthoDB" id="6277at10239"/>
<accession>A0A1V1IEY9</accession>
<keyword evidence="2" id="KW-0548">Nucleotidyltransferase</keyword>
<gene>
    <name evidence="5" type="primary">RdRp</name>
</gene>
<dbReference type="InterPro" id="IPR043128">
    <property type="entry name" value="Rev_trsase/Diguanyl_cyclase"/>
</dbReference>
<dbReference type="InterPro" id="IPR043502">
    <property type="entry name" value="DNA/RNA_pol_sf"/>
</dbReference>
<dbReference type="InterPro" id="IPR001205">
    <property type="entry name" value="RNA-dir_pol_C"/>
</dbReference>
<keyword evidence="6" id="KW-1185">Reference proteome</keyword>
<dbReference type="Proteomes" id="UP000201770">
    <property type="component" value="Genome"/>
</dbReference>
<evidence type="ECO:0000259" key="4">
    <source>
        <dbReference type="PROSITE" id="PS50507"/>
    </source>
</evidence>
<dbReference type="SUPFAM" id="SSF56672">
    <property type="entry name" value="DNA/RNA polymerases"/>
    <property type="match status" value="1"/>
</dbReference>
<dbReference type="PROSITE" id="PS50507">
    <property type="entry name" value="RDRP_SSRNA_POS"/>
    <property type="match status" value="1"/>
</dbReference>
<evidence type="ECO:0000256" key="1">
    <source>
        <dbReference type="ARBA" id="ARBA00022679"/>
    </source>
</evidence>
<sequence>MSVSTVTSEIAHVQVACRPVSEMAPHLQRASQDTVQGALKWVADKYSRGGVRRRNLTVHLSGVRGRADDVVLIPSVIEANSVLPEAPVHRAPYVDIGGDSADSRYEGLKGLDKVQNKGAKGGAEFERKSSRMEGAIRKRGMLRNPSFQVCRYQLPFSYGYKARRVTTERHLLGPTLDALHRAKRRPGYPQVVKDSLDEAVDLGDYTTHDPDTLHKRFLEYVHERVEGVSADTKTDFLVAVQVMWRVWSDAGVAAEARPFSDATPEGLDAMFTTGNAGEYRKHGVESRRDPRALDMLSKHVQGFTVAGRNMPTGMSPPAFVDRLDHVTTSFGKREPKKAKIVNGQRVAPVPRFIFNPSPCSYAMGAFLHSDISHALQDRDPLHGPGFGPGRGRAVKFTRIVEAACPDGSRLRGGCKAVMSDIEKWDANMSEFLIGTSFDALEAFVDKSKLAPLDRASREASCRYMRRTLMEKLVEHPSGYLVHLYGCMPSGSFYTSLLNTVANTLLALALLARRMRLAEKPIDIAAMARSADGALLSYGDNQLIITSLFEAHGVEYDMDDHAELLSEVGMRLKKDETEVSDRLDRIRFCSRAVVRTPAGMAITRPHGDVVAKLVARPTENSVDDKLYVRALMADYMGVDPIVHRILADVDATIRVTIDAVRASERHRDTLRSAASQVFGRKDDDAIAATAQLMAKAVIDRRVLLELTQPRSVNDVDSVLERTGKVTGVRFRQRFAASVGIQTDVPSLVGPAAWLASQDEQQYLDYLVRTDQVGVMH</sequence>
<dbReference type="GO" id="GO:0039694">
    <property type="term" value="P:viral RNA genome replication"/>
    <property type="evidence" value="ECO:0007669"/>
    <property type="project" value="InterPro"/>
</dbReference>
<dbReference type="KEGG" id="vg:31653090"/>
<proteinExistence type="predicted"/>
<dbReference type="RefSeq" id="YP_009352879.1">
    <property type="nucleotide sequence ID" value="NC_034260.1"/>
</dbReference>
<organism evidence="5 6">
    <name type="scientific">Beauveria bassiana polymycovirus 1</name>
    <dbReference type="NCBI Taxonomy" id="1740646"/>
    <lineage>
        <taxon>Viruses</taxon>
        <taxon>Riboviria</taxon>
        <taxon>Riboviria incertae sedis</taxon>
        <taxon>Polymycoviridae</taxon>
        <taxon>Polymycovirus</taxon>
        <taxon>Polymycovirus beauveriae</taxon>
    </lineage>
</organism>
<keyword evidence="1" id="KW-0808">Transferase</keyword>
<dbReference type="Pfam" id="PF00680">
    <property type="entry name" value="RdRP_1"/>
    <property type="match status" value="1"/>
</dbReference>
<name>A0A1V1IEY9_9VIRU</name>
<feature type="domain" description="RdRp catalytic" evidence="4">
    <location>
        <begin position="414"/>
        <end position="553"/>
    </location>
</feature>
<dbReference type="GO" id="GO:0003968">
    <property type="term" value="F:RNA-directed RNA polymerase activity"/>
    <property type="evidence" value="ECO:0007669"/>
    <property type="project" value="InterPro"/>
</dbReference>
<protein>
    <submittedName>
        <fullName evidence="5">RNA dependent RNA polymerase</fullName>
    </submittedName>
</protein>
<evidence type="ECO:0000256" key="2">
    <source>
        <dbReference type="ARBA" id="ARBA00022695"/>
    </source>
</evidence>
<dbReference type="InterPro" id="IPR007094">
    <property type="entry name" value="RNA-dir_pol_PSvirus"/>
</dbReference>
<evidence type="ECO:0000313" key="6">
    <source>
        <dbReference type="Proteomes" id="UP000201770"/>
    </source>
</evidence>
<dbReference type="EMBL" id="LN896307">
    <property type="protein sequence ID" value="CUS18595.1"/>
    <property type="molecule type" value="Genomic_RNA"/>
</dbReference>
<keyword evidence="3" id="KW-0693">Viral RNA replication</keyword>
<dbReference type="GeneID" id="31653090"/>
<dbReference type="Gene3D" id="3.30.70.270">
    <property type="match status" value="1"/>
</dbReference>